<evidence type="ECO:0000256" key="6">
    <source>
        <dbReference type="PIRSR" id="PIRSR003085-1"/>
    </source>
</evidence>
<dbReference type="RefSeq" id="WP_163300837.1">
    <property type="nucleotide sequence ID" value="NZ_JAAGRQ010000009.1"/>
</dbReference>
<evidence type="ECO:0000313" key="8">
    <source>
        <dbReference type="EMBL" id="NDY55784.1"/>
    </source>
</evidence>
<dbReference type="NCBIfam" id="NF008686">
    <property type="entry name" value="PRK11705.1"/>
    <property type="match status" value="1"/>
</dbReference>
<keyword evidence="2 8" id="KW-0489">Methyltransferase</keyword>
<gene>
    <name evidence="8" type="primary">cfa</name>
    <name evidence="8" type="ORF">G3N56_03380</name>
</gene>
<dbReference type="Gene3D" id="3.40.50.150">
    <property type="entry name" value="Vaccinia Virus protein VP39"/>
    <property type="match status" value="1"/>
</dbReference>
<keyword evidence="9" id="KW-1185">Reference proteome</keyword>
<dbReference type="Pfam" id="PF02353">
    <property type="entry name" value="CMAS"/>
    <property type="match status" value="1"/>
</dbReference>
<dbReference type="InterPro" id="IPR003333">
    <property type="entry name" value="CMAS"/>
</dbReference>
<evidence type="ECO:0000256" key="1">
    <source>
        <dbReference type="ARBA" id="ARBA00010815"/>
    </source>
</evidence>
<evidence type="ECO:0000256" key="2">
    <source>
        <dbReference type="ARBA" id="ARBA00022603"/>
    </source>
</evidence>
<dbReference type="PANTHER" id="PTHR43667">
    <property type="entry name" value="CYCLOPROPANE-FATTY-ACYL-PHOSPHOLIPID SYNTHASE"/>
    <property type="match status" value="1"/>
</dbReference>
<dbReference type="EC" id="2.1.1.79" evidence="8"/>
<organism evidence="8 9">
    <name type="scientific">Desulfolutivibrio sulfodismutans</name>
    <dbReference type="NCBI Taxonomy" id="63561"/>
    <lineage>
        <taxon>Bacteria</taxon>
        <taxon>Pseudomonadati</taxon>
        <taxon>Thermodesulfobacteriota</taxon>
        <taxon>Desulfovibrionia</taxon>
        <taxon>Desulfovibrionales</taxon>
        <taxon>Desulfovibrionaceae</taxon>
        <taxon>Desulfolutivibrio</taxon>
    </lineage>
</organism>
<dbReference type="GO" id="GO:0008610">
    <property type="term" value="P:lipid biosynthetic process"/>
    <property type="evidence" value="ECO:0007669"/>
    <property type="project" value="InterPro"/>
</dbReference>
<keyword evidence="5" id="KW-0443">Lipid metabolism</keyword>
<dbReference type="PIRSF" id="PIRSF003085">
    <property type="entry name" value="CMAS"/>
    <property type="match status" value="1"/>
</dbReference>
<dbReference type="InterPro" id="IPR029063">
    <property type="entry name" value="SAM-dependent_MTases_sf"/>
</dbReference>
<dbReference type="SUPFAM" id="SSF53335">
    <property type="entry name" value="S-adenosyl-L-methionine-dependent methyltransferases"/>
    <property type="match status" value="1"/>
</dbReference>
<dbReference type="PANTHER" id="PTHR43667:SF1">
    <property type="entry name" value="CYCLOPROPANE-FATTY-ACYL-PHOSPHOLIPID SYNTHASE"/>
    <property type="match status" value="1"/>
</dbReference>
<proteinExistence type="inferred from homology"/>
<dbReference type="GO" id="GO:0032259">
    <property type="term" value="P:methylation"/>
    <property type="evidence" value="ECO:0007669"/>
    <property type="project" value="UniProtKB-KW"/>
</dbReference>
<keyword evidence="3 8" id="KW-0808">Transferase</keyword>
<name>A0A7K3NHV5_9BACT</name>
<feature type="active site" evidence="6">
    <location>
        <position position="344"/>
    </location>
</feature>
<dbReference type="EMBL" id="JAAGRQ010000009">
    <property type="protein sequence ID" value="NDY55784.1"/>
    <property type="molecule type" value="Genomic_DNA"/>
</dbReference>
<evidence type="ECO:0000259" key="7">
    <source>
        <dbReference type="SMART" id="SM00828"/>
    </source>
</evidence>
<evidence type="ECO:0000256" key="4">
    <source>
        <dbReference type="ARBA" id="ARBA00022691"/>
    </source>
</evidence>
<feature type="domain" description="Polyketide synthase-like methyltransferase" evidence="7">
    <location>
        <begin position="116"/>
        <end position="368"/>
    </location>
</feature>
<evidence type="ECO:0000256" key="3">
    <source>
        <dbReference type="ARBA" id="ARBA00022679"/>
    </source>
</evidence>
<dbReference type="SMART" id="SM00828">
    <property type="entry name" value="PKS_MT"/>
    <property type="match status" value="1"/>
</dbReference>
<dbReference type="InterPro" id="IPR020803">
    <property type="entry name" value="MeTfrase_dom"/>
</dbReference>
<protein>
    <submittedName>
        <fullName evidence="8">Cyclopropane fatty acyl phospholipid synthase</fullName>
        <ecNumber evidence="8">2.1.1.79</ecNumber>
    </submittedName>
</protein>
<dbReference type="CDD" id="cd02440">
    <property type="entry name" value="AdoMet_MTases"/>
    <property type="match status" value="1"/>
</dbReference>
<comment type="similarity">
    <text evidence="1">Belongs to the CFA/CMAS family.</text>
</comment>
<keyword evidence="4" id="KW-0949">S-adenosyl-L-methionine</keyword>
<dbReference type="GO" id="GO:0008825">
    <property type="term" value="F:cyclopropane-fatty-acyl-phospholipid synthase activity"/>
    <property type="evidence" value="ECO:0007669"/>
    <property type="project" value="UniProtKB-EC"/>
</dbReference>
<comment type="caution">
    <text evidence="8">The sequence shown here is derived from an EMBL/GenBank/DDBJ whole genome shotgun (WGS) entry which is preliminary data.</text>
</comment>
<dbReference type="Proteomes" id="UP000469724">
    <property type="component" value="Unassembled WGS sequence"/>
</dbReference>
<dbReference type="InterPro" id="IPR050723">
    <property type="entry name" value="CFA/CMAS"/>
</dbReference>
<evidence type="ECO:0000256" key="5">
    <source>
        <dbReference type="ARBA" id="ARBA00023098"/>
    </source>
</evidence>
<sequence length="373" mass="42260">MSRAERIITSLLAQAGITVNGPNPWDIRVHNTDLYPRVLRDKNLGLGEAYMDGWWDCACLDELFRRLCLAELDVWAQKSLPLLFDLFLERLFNRQSRRRSKAVAKRHYDLGNDMFLSWLDPHNQYSCAYFAGTDDLETAQRQKLDLIRHKLDIRPGDAVLDIGCGWGGLSAYLAEHCGCTVTGVNISRQQAAHAKACATARGLAVEIVERDYRDMNGHFDKIVSVGMFEHVGQKNHRDFMRAVNRCLRDGGTFLLHTIAANVSAVGCDPWIRTYIFPGGALPSLAQIARAAEGLFVVEDAHNLGPHYDKTLMAWHERFQAAWPGLRPRFPESFRRMWDYYLLSCAGAFRARALQLWQLVMTRPGTPQPPCRAA</sequence>
<evidence type="ECO:0000313" key="9">
    <source>
        <dbReference type="Proteomes" id="UP000469724"/>
    </source>
</evidence>
<dbReference type="AlphaFoldDB" id="A0A7K3NHV5"/>
<accession>A0A7K3NHV5</accession>
<reference evidence="8 9" key="1">
    <citation type="submission" date="2020-02" db="EMBL/GenBank/DDBJ databases">
        <title>Comparative genomics of sulfur disproportionating microorganisms.</title>
        <authorList>
            <person name="Ward L.M."/>
            <person name="Bertran E."/>
            <person name="Johnston D.T."/>
        </authorList>
    </citation>
    <scope>NUCLEOTIDE SEQUENCE [LARGE SCALE GENOMIC DNA]</scope>
    <source>
        <strain evidence="8 9">DSM 3696</strain>
    </source>
</reference>